<dbReference type="EMBL" id="UZAL01029990">
    <property type="protein sequence ID" value="VDP51477.1"/>
    <property type="molecule type" value="Genomic_DNA"/>
</dbReference>
<gene>
    <name evidence="2" type="ORF">SMTD_LOCUS9788</name>
</gene>
<protein>
    <submittedName>
        <fullName evidence="2">Uncharacterized protein</fullName>
    </submittedName>
</protein>
<feature type="region of interest" description="Disordered" evidence="1">
    <location>
        <begin position="314"/>
        <end position="338"/>
    </location>
</feature>
<evidence type="ECO:0000313" key="3">
    <source>
        <dbReference type="Proteomes" id="UP000269396"/>
    </source>
</evidence>
<proteinExistence type="predicted"/>
<reference evidence="2 3" key="1">
    <citation type="submission" date="2018-11" db="EMBL/GenBank/DDBJ databases">
        <authorList>
            <consortium name="Pathogen Informatics"/>
        </authorList>
    </citation>
    <scope>NUCLEOTIDE SEQUENCE [LARGE SCALE GENOMIC DNA]</scope>
    <source>
        <strain>Denwood</strain>
        <strain evidence="3">Zambia</strain>
    </source>
</reference>
<organism evidence="2 3">
    <name type="scientific">Schistosoma mattheei</name>
    <dbReference type="NCBI Taxonomy" id="31246"/>
    <lineage>
        <taxon>Eukaryota</taxon>
        <taxon>Metazoa</taxon>
        <taxon>Spiralia</taxon>
        <taxon>Lophotrochozoa</taxon>
        <taxon>Platyhelminthes</taxon>
        <taxon>Trematoda</taxon>
        <taxon>Digenea</taxon>
        <taxon>Strigeidida</taxon>
        <taxon>Schistosomatoidea</taxon>
        <taxon>Schistosomatidae</taxon>
        <taxon>Schistosoma</taxon>
    </lineage>
</organism>
<name>A0A183P602_9TREM</name>
<dbReference type="Proteomes" id="UP000269396">
    <property type="component" value="Unassembled WGS sequence"/>
</dbReference>
<keyword evidence="3" id="KW-1185">Reference proteome</keyword>
<sequence length="338" mass="37857">MEESQSYNTAVSTTSKSFSDIGTQIINHDTFDGYNKNGSNSNNIGLDTSPNNQSLLNGNYTQDIYRGSDQSSEMNSYHGSPWHYQLSSDSSHNLKSNCHQYQELSFNAKKSFLNGNKFQPAPKQLNGSQNSLLHLTKSYRSPTLSSFSSWSSTHSLCSVNLIGQRESAENNGSDTMPVKKVLQSSHSTHNIRSTPQKTLVDVELNNHKPNHQIQSNGIKVPTSQTNYYLPIHQLQKNTNSTKNNSSLHYLSCEQVQSPDFVNKTSKTCYYSPVSQNRSGQSIRKVIDYRNPLYPGFKRHNKGLHVTSSTVNLCQTPTDSPNHKRSGNHPARIIERAKL</sequence>
<evidence type="ECO:0000313" key="2">
    <source>
        <dbReference type="EMBL" id="VDP51477.1"/>
    </source>
</evidence>
<dbReference type="AlphaFoldDB" id="A0A183P602"/>
<accession>A0A183P602</accession>
<evidence type="ECO:0000256" key="1">
    <source>
        <dbReference type="SAM" id="MobiDB-lite"/>
    </source>
</evidence>